<accession>A0A1M5ALC4</accession>
<evidence type="ECO:0000313" key="2">
    <source>
        <dbReference type="EMBL" id="SHF31090.1"/>
    </source>
</evidence>
<dbReference type="InterPro" id="IPR010359">
    <property type="entry name" value="IrrE_HExxH"/>
</dbReference>
<dbReference type="Gene3D" id="1.10.10.2910">
    <property type="match status" value="1"/>
</dbReference>
<reference evidence="3" key="1">
    <citation type="submission" date="2016-11" db="EMBL/GenBank/DDBJ databases">
        <authorList>
            <person name="Varghese N."/>
            <person name="Submissions S."/>
        </authorList>
    </citation>
    <scope>NUCLEOTIDE SEQUENCE [LARGE SCALE GENOMIC DNA]</scope>
    <source>
        <strain evidence="3">DSM 18761</strain>
    </source>
</reference>
<evidence type="ECO:0000313" key="3">
    <source>
        <dbReference type="Proteomes" id="UP000184127"/>
    </source>
</evidence>
<gene>
    <name evidence="2" type="ORF">SAMN02745195_02341</name>
</gene>
<sequence length="143" mass="16845">MLMYTKDEIQKITKKLIKRTNSANPFRIAENLNVNVIECELGSILGYYKYYKRNKYIVINQNLDEAMKLIVCSHELGHAVLHARVNTPYLTKFTLFSESKIERDANIFAMYILQHLGKWNYYVFINILKLPETIIELNREALP</sequence>
<protein>
    <recommendedName>
        <fullName evidence="1">IrrE N-terminal-like domain-containing protein</fullName>
    </recommendedName>
</protein>
<dbReference type="Pfam" id="PF06114">
    <property type="entry name" value="Peptidase_M78"/>
    <property type="match status" value="1"/>
</dbReference>
<dbReference type="Proteomes" id="UP000184127">
    <property type="component" value="Unassembled WGS sequence"/>
</dbReference>
<proteinExistence type="predicted"/>
<feature type="domain" description="IrrE N-terminal-like" evidence="1">
    <location>
        <begin position="29"/>
        <end position="113"/>
    </location>
</feature>
<organism evidence="2 3">
    <name type="scientific">Thermoanaerobacter uzonensis DSM 18761</name>
    <dbReference type="NCBI Taxonomy" id="1123369"/>
    <lineage>
        <taxon>Bacteria</taxon>
        <taxon>Bacillati</taxon>
        <taxon>Bacillota</taxon>
        <taxon>Clostridia</taxon>
        <taxon>Thermoanaerobacterales</taxon>
        <taxon>Thermoanaerobacteraceae</taxon>
        <taxon>Thermoanaerobacter</taxon>
    </lineage>
</organism>
<name>A0A1M5ALC4_9THEO</name>
<dbReference type="AlphaFoldDB" id="A0A1M5ALC4"/>
<evidence type="ECO:0000259" key="1">
    <source>
        <dbReference type="Pfam" id="PF06114"/>
    </source>
</evidence>
<dbReference type="EMBL" id="FQUR01000024">
    <property type="protein sequence ID" value="SHF31090.1"/>
    <property type="molecule type" value="Genomic_DNA"/>
</dbReference>
<keyword evidence="3" id="KW-1185">Reference proteome</keyword>